<dbReference type="Pfam" id="PF00067">
    <property type="entry name" value="p450"/>
    <property type="match status" value="1"/>
</dbReference>
<keyword evidence="3" id="KW-0479">Metal-binding</keyword>
<dbReference type="GO" id="GO:0005506">
    <property type="term" value="F:iron ion binding"/>
    <property type="evidence" value="ECO:0007669"/>
    <property type="project" value="InterPro"/>
</dbReference>
<reference evidence="7" key="1">
    <citation type="submission" date="2019-10" db="EMBL/GenBank/DDBJ databases">
        <title>Draft genome sequence of Panacibacter sp. KCS-6.</title>
        <authorList>
            <person name="Yim K.J."/>
        </authorList>
    </citation>
    <scope>NUCLEOTIDE SEQUENCE</scope>
    <source>
        <strain evidence="7">KCS-6</strain>
    </source>
</reference>
<dbReference type="GO" id="GO:0016705">
    <property type="term" value="F:oxidoreductase activity, acting on paired donors, with incorporation or reduction of molecular oxygen"/>
    <property type="evidence" value="ECO:0007669"/>
    <property type="project" value="InterPro"/>
</dbReference>
<keyword evidence="4" id="KW-0560">Oxidoreductase</keyword>
<dbReference type="InterPro" id="IPR036396">
    <property type="entry name" value="Cyt_P450_sf"/>
</dbReference>
<dbReference type="GO" id="GO:0004497">
    <property type="term" value="F:monooxygenase activity"/>
    <property type="evidence" value="ECO:0007669"/>
    <property type="project" value="UniProtKB-KW"/>
</dbReference>
<evidence type="ECO:0000256" key="2">
    <source>
        <dbReference type="ARBA" id="ARBA00022617"/>
    </source>
</evidence>
<dbReference type="CDD" id="cd20625">
    <property type="entry name" value="CYP164-like"/>
    <property type="match status" value="1"/>
</dbReference>
<proteinExistence type="inferred from homology"/>
<dbReference type="GO" id="GO:0020037">
    <property type="term" value="F:heme binding"/>
    <property type="evidence" value="ECO:0007669"/>
    <property type="project" value="InterPro"/>
</dbReference>
<evidence type="ECO:0000256" key="3">
    <source>
        <dbReference type="ARBA" id="ARBA00022723"/>
    </source>
</evidence>
<dbReference type="PANTHER" id="PTHR46696:SF1">
    <property type="entry name" value="CYTOCHROME P450 YJIB-RELATED"/>
    <property type="match status" value="1"/>
</dbReference>
<keyword evidence="8" id="KW-1185">Reference proteome</keyword>
<keyword evidence="5" id="KW-0408">Iron</keyword>
<dbReference type="RefSeq" id="WP_171607131.1">
    <property type="nucleotide sequence ID" value="NZ_WHPF01000004.1"/>
</dbReference>
<evidence type="ECO:0000256" key="1">
    <source>
        <dbReference type="ARBA" id="ARBA00010617"/>
    </source>
</evidence>
<comment type="similarity">
    <text evidence="1">Belongs to the cytochrome P450 family.</text>
</comment>
<protein>
    <submittedName>
        <fullName evidence="7">Cytochrome P450</fullName>
    </submittedName>
</protein>
<keyword evidence="6" id="KW-0503">Monooxygenase</keyword>
<sequence length="409" mass="46569">MNATVLNDDLMAPAVIANPHAYYHNLRNTEKIHWNERWKGWVLTGYKEVVDVLRDAEHFSSDRMGYLEAELTQEEQESIAPIFRILKYWMVFRDPPDHTVLRMLLNKLFTPVAIERYRPMVRKIVQKTLDKVIDSGKMELIHDFAYEVPMSVILELIGAPDLDRDKIKEWSEKIGVFFFIKADEPRRREIACEGINALVEYITPIIEHRREHPGIDLISLLISAEEAGQITYNDVLATCVLLIFGGHETTMNLIANGTLALMQHPEQWEMLSSNPSLLKKGVEELLRFDGSVKSTVRWAKVDWMVGDKLIKQGERLLVSLSGANRDPLQFANPDTLDITRDPNLHVAFAHGIHVCLGASLARLEVEEAFAGLVKRISCPVLQQGTALDYYPSVVHRALKVLPISFQAKI</sequence>
<name>A0A8J8JTI3_9BACT</name>
<comment type="caution">
    <text evidence="7">The sequence shown here is derived from an EMBL/GenBank/DDBJ whole genome shotgun (WGS) entry which is preliminary data.</text>
</comment>
<dbReference type="InterPro" id="IPR001128">
    <property type="entry name" value="Cyt_P450"/>
</dbReference>
<evidence type="ECO:0000313" key="7">
    <source>
        <dbReference type="EMBL" id="NNV55205.1"/>
    </source>
</evidence>
<dbReference type="AlphaFoldDB" id="A0A8J8JTI3"/>
<accession>A0A8J8JTI3</accession>
<dbReference type="Gene3D" id="1.10.630.10">
    <property type="entry name" value="Cytochrome P450"/>
    <property type="match status" value="1"/>
</dbReference>
<dbReference type="Proteomes" id="UP000598971">
    <property type="component" value="Unassembled WGS sequence"/>
</dbReference>
<evidence type="ECO:0000256" key="4">
    <source>
        <dbReference type="ARBA" id="ARBA00023002"/>
    </source>
</evidence>
<evidence type="ECO:0000256" key="6">
    <source>
        <dbReference type="ARBA" id="ARBA00023033"/>
    </source>
</evidence>
<dbReference type="PRINTS" id="PR00359">
    <property type="entry name" value="BP450"/>
</dbReference>
<keyword evidence="2" id="KW-0349">Heme</keyword>
<dbReference type="FunFam" id="1.10.630.10:FF:000018">
    <property type="entry name" value="Cytochrome P450 monooxygenase"/>
    <property type="match status" value="1"/>
</dbReference>
<dbReference type="PANTHER" id="PTHR46696">
    <property type="entry name" value="P450, PUTATIVE (EUROFUNG)-RELATED"/>
    <property type="match status" value="1"/>
</dbReference>
<dbReference type="SUPFAM" id="SSF48264">
    <property type="entry name" value="Cytochrome P450"/>
    <property type="match status" value="1"/>
</dbReference>
<evidence type="ECO:0000313" key="8">
    <source>
        <dbReference type="Proteomes" id="UP000598971"/>
    </source>
</evidence>
<dbReference type="EMBL" id="WHPF01000004">
    <property type="protein sequence ID" value="NNV55205.1"/>
    <property type="molecule type" value="Genomic_DNA"/>
</dbReference>
<evidence type="ECO:0000256" key="5">
    <source>
        <dbReference type="ARBA" id="ARBA00023004"/>
    </source>
</evidence>
<gene>
    <name evidence="7" type="ORF">GD597_07025</name>
</gene>
<dbReference type="InterPro" id="IPR002397">
    <property type="entry name" value="Cyt_P450_B"/>
</dbReference>
<organism evidence="7 8">
    <name type="scientific">Limnovirga soli</name>
    <dbReference type="NCBI Taxonomy" id="2656915"/>
    <lineage>
        <taxon>Bacteria</taxon>
        <taxon>Pseudomonadati</taxon>
        <taxon>Bacteroidota</taxon>
        <taxon>Chitinophagia</taxon>
        <taxon>Chitinophagales</taxon>
        <taxon>Chitinophagaceae</taxon>
        <taxon>Limnovirga</taxon>
    </lineage>
</organism>